<feature type="domain" description="Methyl-accepting transducer" evidence="3">
    <location>
        <begin position="97"/>
        <end position="271"/>
    </location>
</feature>
<dbReference type="EMBL" id="SLXT01000009">
    <property type="protein sequence ID" value="TCP64559.1"/>
    <property type="molecule type" value="Genomic_DNA"/>
</dbReference>
<gene>
    <name evidence="4" type="ORF">EDD73_109101</name>
</gene>
<keyword evidence="5" id="KW-1185">Reference proteome</keyword>
<comment type="caution">
    <text evidence="4">The sequence shown here is derived from an EMBL/GenBank/DDBJ whole genome shotgun (WGS) entry which is preliminary data.</text>
</comment>
<dbReference type="AlphaFoldDB" id="A0A4R2RPC2"/>
<accession>A0A4R2RPC2</accession>
<evidence type="ECO:0000256" key="1">
    <source>
        <dbReference type="ARBA" id="ARBA00023224"/>
    </source>
</evidence>
<reference evidence="4 5" key="1">
    <citation type="submission" date="2019-03" db="EMBL/GenBank/DDBJ databases">
        <title>Genomic Encyclopedia of Type Strains, Phase IV (KMG-IV): sequencing the most valuable type-strain genomes for metagenomic binning, comparative biology and taxonomic classification.</title>
        <authorList>
            <person name="Goeker M."/>
        </authorList>
    </citation>
    <scope>NUCLEOTIDE SEQUENCE [LARGE SCALE GENOMIC DNA]</scope>
    <source>
        <strain evidence="4 5">DSM 11170</strain>
    </source>
</reference>
<name>A0A4R2RPC2_9FIRM</name>
<dbReference type="GO" id="GO:0016020">
    <property type="term" value="C:membrane"/>
    <property type="evidence" value="ECO:0007669"/>
    <property type="project" value="InterPro"/>
</dbReference>
<dbReference type="Pfam" id="PF00015">
    <property type="entry name" value="MCPsignal"/>
    <property type="match status" value="1"/>
</dbReference>
<dbReference type="SUPFAM" id="SSF58104">
    <property type="entry name" value="Methyl-accepting chemotaxis protein (MCP) signaling domain"/>
    <property type="match status" value="1"/>
</dbReference>
<protein>
    <submittedName>
        <fullName evidence="4">Methyl-accepting chemotaxis protein (MCP) signaling protein</fullName>
    </submittedName>
</protein>
<dbReference type="PROSITE" id="PS50111">
    <property type="entry name" value="CHEMOTAXIS_TRANSDUC_2"/>
    <property type="match status" value="1"/>
</dbReference>
<sequence>MSVIESMAANLAVLQKLSPHDCCVFVTNEDGLVQAIANAKTFSLKLAIGSKVSSSGATSECLQTRRAITKILSKDVYGIPARSVSIPLLDDGVMVGAMAMVTTLESQDVLQKAAQTIAATSEEITASTMELANSAAQLANNLSSLQKNGDNVLEHVKKTDGILRFVSEVASNSNLLGLNAAIEAARAGESGRGFAVVADEIRKMADNSAAAVKDINQILKAIQSDMNIIVRVLSETSELGERQAAATQEISASMEQLVSSAENIEKLSTIY</sequence>
<evidence type="ECO:0000313" key="5">
    <source>
        <dbReference type="Proteomes" id="UP000294813"/>
    </source>
</evidence>
<organism evidence="4 5">
    <name type="scientific">Heliophilum fasciatum</name>
    <dbReference type="NCBI Taxonomy" id="35700"/>
    <lineage>
        <taxon>Bacteria</taxon>
        <taxon>Bacillati</taxon>
        <taxon>Bacillota</taxon>
        <taxon>Clostridia</taxon>
        <taxon>Eubacteriales</taxon>
        <taxon>Heliobacteriaceae</taxon>
        <taxon>Heliophilum</taxon>
    </lineage>
</organism>
<dbReference type="SMART" id="SM00283">
    <property type="entry name" value="MA"/>
    <property type="match status" value="1"/>
</dbReference>
<evidence type="ECO:0000259" key="3">
    <source>
        <dbReference type="PROSITE" id="PS50111"/>
    </source>
</evidence>
<dbReference type="Proteomes" id="UP000294813">
    <property type="component" value="Unassembled WGS sequence"/>
</dbReference>
<evidence type="ECO:0000313" key="4">
    <source>
        <dbReference type="EMBL" id="TCP64559.1"/>
    </source>
</evidence>
<proteinExistence type="predicted"/>
<dbReference type="PANTHER" id="PTHR32089:SF112">
    <property type="entry name" value="LYSOZYME-LIKE PROTEIN-RELATED"/>
    <property type="match status" value="1"/>
</dbReference>
<dbReference type="PANTHER" id="PTHR32089">
    <property type="entry name" value="METHYL-ACCEPTING CHEMOTAXIS PROTEIN MCPB"/>
    <property type="match status" value="1"/>
</dbReference>
<dbReference type="OrthoDB" id="9807021at2"/>
<dbReference type="RefSeq" id="WP_131919025.1">
    <property type="nucleotide sequence ID" value="NZ_JAOQNU010000009.1"/>
</dbReference>
<dbReference type="Gene3D" id="1.10.287.950">
    <property type="entry name" value="Methyl-accepting chemotaxis protein"/>
    <property type="match status" value="1"/>
</dbReference>
<evidence type="ECO:0000256" key="2">
    <source>
        <dbReference type="PROSITE-ProRule" id="PRU00284"/>
    </source>
</evidence>
<dbReference type="GO" id="GO:0007165">
    <property type="term" value="P:signal transduction"/>
    <property type="evidence" value="ECO:0007669"/>
    <property type="project" value="UniProtKB-KW"/>
</dbReference>
<keyword evidence="1 2" id="KW-0807">Transducer</keyword>
<dbReference type="InterPro" id="IPR004089">
    <property type="entry name" value="MCPsignal_dom"/>
</dbReference>